<dbReference type="RefSeq" id="XP_020892564.1">
    <property type="nucleotide sequence ID" value="XM_021036905.2"/>
</dbReference>
<dbReference type="Proteomes" id="UP000887567">
    <property type="component" value="Unplaced"/>
</dbReference>
<sequence length="164" mass="18723">MGSGASILPEETIKALESSTIFTSKEIIRILKRYSYYDPNNTQQISLEAFLELPEVSANRIMKKIGKKFVDPETQCLTPSDFVKLFSALSSRTPLKDKKEFAFKVLDTDDNGYLSYDELFSFYRMLFGPALSDDRLLDIVMTTINDNSSSKQGLTYEDFLKQRP</sequence>
<dbReference type="KEGG" id="epa:110231844"/>
<evidence type="ECO:0000313" key="5">
    <source>
        <dbReference type="EnsemblMetazoa" id="XP_020892564.1"/>
    </source>
</evidence>
<protein>
    <recommendedName>
        <fullName evidence="4">EF-hand domain-containing protein</fullName>
    </recommendedName>
</protein>
<dbReference type="Pfam" id="PF13499">
    <property type="entry name" value="EF-hand_7"/>
    <property type="match status" value="1"/>
</dbReference>
<accession>A0A913WQH7</accession>
<keyword evidence="6" id="KW-1185">Reference proteome</keyword>
<evidence type="ECO:0000256" key="1">
    <source>
        <dbReference type="ARBA" id="ARBA00022723"/>
    </source>
</evidence>
<dbReference type="InterPro" id="IPR002048">
    <property type="entry name" value="EF_hand_dom"/>
</dbReference>
<dbReference type="InterPro" id="IPR011992">
    <property type="entry name" value="EF-hand-dom_pair"/>
</dbReference>
<dbReference type="PANTHER" id="PTHR45942">
    <property type="entry name" value="PROTEIN PHOSPATASE 3 REGULATORY SUBUNIT B ALPHA ISOFORM TYPE 1"/>
    <property type="match status" value="1"/>
</dbReference>
<dbReference type="EnsemblMetazoa" id="XM_021036905.2">
    <property type="protein sequence ID" value="XP_020892564.1"/>
    <property type="gene ID" value="LOC110231844"/>
</dbReference>
<dbReference type="GO" id="GO:0005509">
    <property type="term" value="F:calcium ion binding"/>
    <property type="evidence" value="ECO:0007669"/>
    <property type="project" value="InterPro"/>
</dbReference>
<dbReference type="GeneID" id="110231844"/>
<keyword evidence="3" id="KW-0106">Calcium</keyword>
<organism evidence="5 6">
    <name type="scientific">Exaiptasia diaphana</name>
    <name type="common">Tropical sea anemone</name>
    <name type="synonym">Aiptasia pulchella</name>
    <dbReference type="NCBI Taxonomy" id="2652724"/>
    <lineage>
        <taxon>Eukaryota</taxon>
        <taxon>Metazoa</taxon>
        <taxon>Cnidaria</taxon>
        <taxon>Anthozoa</taxon>
        <taxon>Hexacorallia</taxon>
        <taxon>Actiniaria</taxon>
        <taxon>Aiptasiidae</taxon>
        <taxon>Exaiptasia</taxon>
    </lineage>
</organism>
<evidence type="ECO:0000256" key="3">
    <source>
        <dbReference type="ARBA" id="ARBA00022837"/>
    </source>
</evidence>
<reference evidence="5" key="1">
    <citation type="submission" date="2022-11" db="UniProtKB">
        <authorList>
            <consortium name="EnsemblMetazoa"/>
        </authorList>
    </citation>
    <scope>IDENTIFICATION</scope>
</reference>
<evidence type="ECO:0000259" key="4">
    <source>
        <dbReference type="PROSITE" id="PS50222"/>
    </source>
</evidence>
<dbReference type="AlphaFoldDB" id="A0A913WQH7"/>
<evidence type="ECO:0000256" key="2">
    <source>
        <dbReference type="ARBA" id="ARBA00022737"/>
    </source>
</evidence>
<evidence type="ECO:0000313" key="6">
    <source>
        <dbReference type="Proteomes" id="UP000887567"/>
    </source>
</evidence>
<feature type="domain" description="EF-hand" evidence="4">
    <location>
        <begin position="94"/>
        <end position="129"/>
    </location>
</feature>
<dbReference type="SUPFAM" id="SSF47473">
    <property type="entry name" value="EF-hand"/>
    <property type="match status" value="1"/>
</dbReference>
<dbReference type="InterPro" id="IPR018247">
    <property type="entry name" value="EF_Hand_1_Ca_BS"/>
</dbReference>
<keyword evidence="1" id="KW-0479">Metal-binding</keyword>
<dbReference type="OrthoDB" id="114727at2759"/>
<name>A0A913WQH7_EXADI</name>
<proteinExistence type="predicted"/>
<dbReference type="PROSITE" id="PS00018">
    <property type="entry name" value="EF_HAND_1"/>
    <property type="match status" value="1"/>
</dbReference>
<dbReference type="OMA" id="FTHDEIF"/>
<keyword evidence="2" id="KW-0677">Repeat</keyword>
<dbReference type="PROSITE" id="PS50222">
    <property type="entry name" value="EF_HAND_2"/>
    <property type="match status" value="1"/>
</dbReference>
<dbReference type="Gene3D" id="1.10.238.10">
    <property type="entry name" value="EF-hand"/>
    <property type="match status" value="1"/>
</dbReference>